<organism evidence="2 3">
    <name type="scientific">Maribacter stanieri</name>
    <dbReference type="NCBI Taxonomy" id="440514"/>
    <lineage>
        <taxon>Bacteria</taxon>
        <taxon>Pseudomonadati</taxon>
        <taxon>Bacteroidota</taxon>
        <taxon>Flavobacteriia</taxon>
        <taxon>Flavobacteriales</taxon>
        <taxon>Flavobacteriaceae</taxon>
        <taxon>Maribacter</taxon>
    </lineage>
</organism>
<dbReference type="CDD" id="cd00016">
    <property type="entry name" value="ALP_like"/>
    <property type="match status" value="1"/>
</dbReference>
<dbReference type="SMART" id="SM00758">
    <property type="entry name" value="PA14"/>
    <property type="match status" value="1"/>
</dbReference>
<reference evidence="3" key="1">
    <citation type="submission" date="2016-10" db="EMBL/GenBank/DDBJ databases">
        <authorList>
            <person name="Varghese N."/>
            <person name="Submissions S."/>
        </authorList>
    </citation>
    <scope>NUCLEOTIDE SEQUENCE [LARGE SCALE GENOMIC DNA]</scope>
    <source>
        <strain evidence="3">DSM 19891</strain>
    </source>
</reference>
<dbReference type="InterPro" id="IPR002591">
    <property type="entry name" value="Phosphodiest/P_Trfase"/>
</dbReference>
<keyword evidence="3" id="KW-1185">Reference proteome</keyword>
<dbReference type="AlphaFoldDB" id="A0A1I6IEI0"/>
<dbReference type="Gene3D" id="3.90.182.10">
    <property type="entry name" value="Toxin - Anthrax Protective Antigen,domain 1"/>
    <property type="match status" value="1"/>
</dbReference>
<dbReference type="PROSITE" id="PS51820">
    <property type="entry name" value="PA14"/>
    <property type="match status" value="1"/>
</dbReference>
<dbReference type="Gene3D" id="3.40.720.10">
    <property type="entry name" value="Alkaline Phosphatase, subunit A"/>
    <property type="match status" value="1"/>
</dbReference>
<feature type="domain" description="PA14" evidence="1">
    <location>
        <begin position="416"/>
        <end position="555"/>
    </location>
</feature>
<dbReference type="STRING" id="440514.SAMN04488010_1562"/>
<protein>
    <submittedName>
        <fullName evidence="2">Chitobiase/beta-hexosaminidase C-terminal domain-containing protein</fullName>
    </submittedName>
</protein>
<dbReference type="EMBL" id="FOYX01000001">
    <property type="protein sequence ID" value="SFR65039.1"/>
    <property type="molecule type" value="Genomic_DNA"/>
</dbReference>
<dbReference type="RefSeq" id="WP_091902526.1">
    <property type="nucleotide sequence ID" value="NZ_FOYX01000001.1"/>
</dbReference>
<accession>A0A1I6IEI0</accession>
<dbReference type="SUPFAM" id="SSF56988">
    <property type="entry name" value="Anthrax protective antigen"/>
    <property type="match status" value="1"/>
</dbReference>
<sequence>MFIKHVDLKILVRFIPIFLLTIGMTSLWSCNYDKLDDLSSNPTHVVVIGFDGLSPDGLQQANTPTFDKIMVEGASTMHARSVLPTSSSTNWASMIMGAGPEQHGITSNSWERDNFVLPAVTQSEPFLFPSIFHLIREQKSAGEIGAIYHWGGFGRLFEKSDVDFDEHPVTEEETAVNASSYIKVKNPLFTFIHFDHIDHAGHEYGHGTKEYYTSVEKADSLLAEVMKAIAESDMAENTMVIISSDHGGTGKGHGGESLDEIEIPFIVWGKGIRKNYQIKYPVYQYDNAATVAYALQIETPRAWIGKPVIEAFEGEKVIDKYPILVQLKQPELGMHAKGYSSEGGLYNDSAELILKNPNDKGEIKYTLNGAMPKSNSETFTSSVLLKENTVVKSAVFVDGKLSSPVNEAYFRIKPVALVKPIDFEVFHLDNLSFIPSIGNRKPDAKGNTFEFSSVEVRSHIKPNTLFKFTSNLKIEEEDNYEFAIRSDDGSKLFIDGALVVDNDGDHGVRTKNGSIDLEKGNHTIEMLWFNGGGDGWLDVYVNSDKMPNQILSTNLLRKN</sequence>
<dbReference type="Pfam" id="PF07691">
    <property type="entry name" value="PA14"/>
    <property type="match status" value="1"/>
</dbReference>
<dbReference type="Pfam" id="PF13290">
    <property type="entry name" value="CHB_HEX_C_1"/>
    <property type="match status" value="1"/>
</dbReference>
<dbReference type="InterPro" id="IPR011658">
    <property type="entry name" value="PA14_dom"/>
</dbReference>
<dbReference type="InterPro" id="IPR017850">
    <property type="entry name" value="Alkaline_phosphatase_core_sf"/>
</dbReference>
<name>A0A1I6IEI0_9FLAO</name>
<evidence type="ECO:0000313" key="3">
    <source>
        <dbReference type="Proteomes" id="UP000199462"/>
    </source>
</evidence>
<proteinExistence type="predicted"/>
<dbReference type="GO" id="GO:0016787">
    <property type="term" value="F:hydrolase activity"/>
    <property type="evidence" value="ECO:0007669"/>
    <property type="project" value="UniProtKB-ARBA"/>
</dbReference>
<dbReference type="PANTHER" id="PTHR10151:SF120">
    <property type="entry name" value="BIS(5'-ADENOSYL)-TRIPHOSPHATASE"/>
    <property type="match status" value="1"/>
</dbReference>
<dbReference type="SUPFAM" id="SSF53649">
    <property type="entry name" value="Alkaline phosphatase-like"/>
    <property type="match status" value="1"/>
</dbReference>
<dbReference type="Proteomes" id="UP000199462">
    <property type="component" value="Unassembled WGS sequence"/>
</dbReference>
<dbReference type="InterPro" id="IPR037524">
    <property type="entry name" value="PA14/GLEYA"/>
</dbReference>
<gene>
    <name evidence="2" type="ORF">SAMN04488010_1562</name>
</gene>
<dbReference type="Pfam" id="PF01663">
    <property type="entry name" value="Phosphodiest"/>
    <property type="match status" value="1"/>
</dbReference>
<evidence type="ECO:0000259" key="1">
    <source>
        <dbReference type="PROSITE" id="PS51820"/>
    </source>
</evidence>
<evidence type="ECO:0000313" key="2">
    <source>
        <dbReference type="EMBL" id="SFR65039.1"/>
    </source>
</evidence>
<dbReference type="PANTHER" id="PTHR10151">
    <property type="entry name" value="ECTONUCLEOTIDE PYROPHOSPHATASE/PHOSPHODIESTERASE"/>
    <property type="match status" value="1"/>
</dbReference>
<dbReference type="InterPro" id="IPR059177">
    <property type="entry name" value="GH29D-like_dom"/>
</dbReference>